<dbReference type="GO" id="GO:0043527">
    <property type="term" value="C:tRNA methyltransferase complex"/>
    <property type="evidence" value="ECO:0007669"/>
    <property type="project" value="UniProtKB-ARBA"/>
</dbReference>
<name>A0AAD8ECA8_DIPPU</name>
<dbReference type="GO" id="GO:0016423">
    <property type="term" value="F:tRNA (guanine) methyltransferase activity"/>
    <property type="evidence" value="ECO:0007669"/>
    <property type="project" value="TreeGrafter"/>
</dbReference>
<evidence type="ECO:0000313" key="2">
    <source>
        <dbReference type="EMBL" id="KAJ9584801.1"/>
    </source>
</evidence>
<proteinExistence type="predicted"/>
<reference evidence="2" key="2">
    <citation type="submission" date="2023-05" db="EMBL/GenBank/DDBJ databases">
        <authorList>
            <person name="Fouks B."/>
        </authorList>
    </citation>
    <scope>NUCLEOTIDE SEQUENCE</scope>
    <source>
        <strain evidence="2">Stay&amp;Tobe</strain>
        <tissue evidence="2">Testes</tissue>
    </source>
</reference>
<dbReference type="GO" id="GO:0030488">
    <property type="term" value="P:tRNA methylation"/>
    <property type="evidence" value="ECO:0007669"/>
    <property type="project" value="TreeGrafter"/>
</dbReference>
<dbReference type="Proteomes" id="UP001233999">
    <property type="component" value="Unassembled WGS sequence"/>
</dbReference>
<keyword evidence="3" id="KW-1185">Reference proteome</keyword>
<dbReference type="PANTHER" id="PTHR14911:SF1">
    <property type="entry name" value="THUMP DOMAIN-CONTAINING PROTEIN 2"/>
    <property type="match status" value="1"/>
</dbReference>
<reference evidence="2" key="1">
    <citation type="journal article" date="2023" name="IScience">
        <title>Live-bearing cockroach genome reveals convergent evolutionary mechanisms linked to viviparity in insects and beyond.</title>
        <authorList>
            <person name="Fouks B."/>
            <person name="Harrison M.C."/>
            <person name="Mikhailova A.A."/>
            <person name="Marchal E."/>
            <person name="English S."/>
            <person name="Carruthers M."/>
            <person name="Jennings E.C."/>
            <person name="Chiamaka E.L."/>
            <person name="Frigard R.A."/>
            <person name="Pippel M."/>
            <person name="Attardo G.M."/>
            <person name="Benoit J.B."/>
            <person name="Bornberg-Bauer E."/>
            <person name="Tobe S.S."/>
        </authorList>
    </citation>
    <scope>NUCLEOTIDE SEQUENCE</scope>
    <source>
        <strain evidence="2">Stay&amp;Tobe</strain>
    </source>
</reference>
<dbReference type="EMBL" id="JASPKZ010007355">
    <property type="protein sequence ID" value="KAJ9584801.1"/>
    <property type="molecule type" value="Genomic_DNA"/>
</dbReference>
<comment type="caution">
    <text evidence="2">The sequence shown here is derived from an EMBL/GenBank/DDBJ whole genome shotgun (WGS) entry which is preliminary data.</text>
</comment>
<dbReference type="CDD" id="cd02440">
    <property type="entry name" value="AdoMet_MTases"/>
    <property type="match status" value="1"/>
</dbReference>
<dbReference type="InterPro" id="IPR029063">
    <property type="entry name" value="SAM-dependent_MTases_sf"/>
</dbReference>
<dbReference type="AlphaFoldDB" id="A0AAD8ECA8"/>
<accession>A0AAD8ECA8</accession>
<dbReference type="PANTHER" id="PTHR14911">
    <property type="entry name" value="THUMP DOMAIN-CONTAINING"/>
    <property type="match status" value="1"/>
</dbReference>
<dbReference type="SUPFAM" id="SSF53335">
    <property type="entry name" value="S-adenosyl-L-methionine-dependent methyltransferases"/>
    <property type="match status" value="1"/>
</dbReference>
<dbReference type="Gene3D" id="3.40.50.150">
    <property type="entry name" value="Vaccinia Virus protein VP39"/>
    <property type="match status" value="1"/>
</dbReference>
<evidence type="ECO:0000313" key="3">
    <source>
        <dbReference type="Proteomes" id="UP001233999"/>
    </source>
</evidence>
<dbReference type="Pfam" id="PF01170">
    <property type="entry name" value="UPF0020"/>
    <property type="match status" value="1"/>
</dbReference>
<organism evidence="2 3">
    <name type="scientific">Diploptera punctata</name>
    <name type="common">Pacific beetle cockroach</name>
    <dbReference type="NCBI Taxonomy" id="6984"/>
    <lineage>
        <taxon>Eukaryota</taxon>
        <taxon>Metazoa</taxon>
        <taxon>Ecdysozoa</taxon>
        <taxon>Arthropoda</taxon>
        <taxon>Hexapoda</taxon>
        <taxon>Insecta</taxon>
        <taxon>Pterygota</taxon>
        <taxon>Neoptera</taxon>
        <taxon>Polyneoptera</taxon>
        <taxon>Dictyoptera</taxon>
        <taxon>Blattodea</taxon>
        <taxon>Blaberoidea</taxon>
        <taxon>Blaberidae</taxon>
        <taxon>Diplopterinae</taxon>
        <taxon>Diploptera</taxon>
    </lineage>
</organism>
<evidence type="ECO:0000259" key="1">
    <source>
        <dbReference type="Pfam" id="PF01170"/>
    </source>
</evidence>
<gene>
    <name evidence="2" type="ORF">L9F63_020855</name>
</gene>
<feature type="domain" description="Ribosomal RNA large subunit methyltransferase K/L-like methyltransferase" evidence="1">
    <location>
        <begin position="13"/>
        <end position="108"/>
    </location>
</feature>
<sequence>MLCYVALYWELPEGYVLLDPMCGAGTLITEAAVNCPNVMIFGVDIDISQLERASENVEGANCNSNVELFRADITKLPFKNESVNGIICDLPFGNKFGTPEEVKKLFPLAIEE</sequence>
<dbReference type="InterPro" id="IPR000241">
    <property type="entry name" value="RlmKL-like_Mtase"/>
</dbReference>
<protein>
    <recommendedName>
        <fullName evidence="1">Ribosomal RNA large subunit methyltransferase K/L-like methyltransferase domain-containing protein</fullName>
    </recommendedName>
</protein>